<dbReference type="InterPro" id="IPR036388">
    <property type="entry name" value="WH-like_DNA-bd_sf"/>
</dbReference>
<reference evidence="5 6" key="1">
    <citation type="submission" date="2016-10" db="EMBL/GenBank/DDBJ databases">
        <authorList>
            <person name="de Groot N.N."/>
        </authorList>
    </citation>
    <scope>NUCLEOTIDE SEQUENCE [LARGE SCALE GENOMIC DNA]</scope>
    <source>
        <strain evidence="5 6">DSM 27630</strain>
    </source>
</reference>
<dbReference type="Gene3D" id="3.40.50.10490">
    <property type="entry name" value="Glucose-6-phosphate isomerase like protein, domain 1"/>
    <property type="match status" value="1"/>
</dbReference>
<dbReference type="PROSITE" id="PS51071">
    <property type="entry name" value="HTH_RPIR"/>
    <property type="match status" value="1"/>
</dbReference>
<dbReference type="SUPFAM" id="SSF53697">
    <property type="entry name" value="SIS domain"/>
    <property type="match status" value="1"/>
</dbReference>
<dbReference type="AlphaFoldDB" id="A0A1I3DPN2"/>
<dbReference type="InterPro" id="IPR001347">
    <property type="entry name" value="SIS_dom"/>
</dbReference>
<dbReference type="Pfam" id="PF01380">
    <property type="entry name" value="SIS"/>
    <property type="match status" value="1"/>
</dbReference>
<dbReference type="GO" id="GO:0097367">
    <property type="term" value="F:carbohydrate derivative binding"/>
    <property type="evidence" value="ECO:0007669"/>
    <property type="project" value="InterPro"/>
</dbReference>
<dbReference type="SUPFAM" id="SSF46689">
    <property type="entry name" value="Homeodomain-like"/>
    <property type="match status" value="1"/>
</dbReference>
<dbReference type="InterPro" id="IPR000281">
    <property type="entry name" value="HTH_RpiR"/>
</dbReference>
<gene>
    <name evidence="5" type="ORF">SAMN04489868_1475</name>
</gene>
<dbReference type="Pfam" id="PF01418">
    <property type="entry name" value="HTH_6"/>
    <property type="match status" value="1"/>
</dbReference>
<dbReference type="CDD" id="cd05013">
    <property type="entry name" value="SIS_RpiR"/>
    <property type="match status" value="1"/>
</dbReference>
<dbReference type="RefSeq" id="WP_092093604.1">
    <property type="nucleotide sequence ID" value="NZ_FOQE01000047.1"/>
</dbReference>
<dbReference type="GO" id="GO:0003700">
    <property type="term" value="F:DNA-binding transcription factor activity"/>
    <property type="evidence" value="ECO:0007669"/>
    <property type="project" value="InterPro"/>
</dbReference>
<dbReference type="InterPro" id="IPR047640">
    <property type="entry name" value="RpiR-like"/>
</dbReference>
<evidence type="ECO:0000259" key="4">
    <source>
        <dbReference type="PROSITE" id="PS51071"/>
    </source>
</evidence>
<feature type="domain" description="HTH rpiR-type" evidence="4">
    <location>
        <begin position="1"/>
        <end position="77"/>
    </location>
</feature>
<dbReference type="PANTHER" id="PTHR30514">
    <property type="entry name" value="GLUCOKINASE"/>
    <property type="match status" value="1"/>
</dbReference>
<dbReference type="InterPro" id="IPR046348">
    <property type="entry name" value="SIS_dom_sf"/>
</dbReference>
<name>A0A1I3DPN2_9LACT</name>
<sequence>MSLETFINANRSKLSENDLDILSYILANKESVTHTGIHDLSLQSHTSKSTIVRLTQKLGFTGFSEFKYYLKNEKKKETLSVKNNLALLENDIKETMSLISQTNMHPLCEAISLANRVFIYGTGWGEKKAADDFTRNFMSCNVFIIPIPSVTELNWNIDSFTKDDLVIFISFSGENLELEDNITKLKLRGVPFCSVTPLSQNYLSSQSTYQLYYQFTHLQIDNDPAKEFNFFITLNIVIDSLFRFYLDHYF</sequence>
<dbReference type="InterPro" id="IPR009057">
    <property type="entry name" value="Homeodomain-like_sf"/>
</dbReference>
<keyword evidence="3" id="KW-0804">Transcription</keyword>
<protein>
    <submittedName>
        <fullName evidence="5">Transcriptional regulator, RpiR family</fullName>
    </submittedName>
</protein>
<evidence type="ECO:0000256" key="3">
    <source>
        <dbReference type="ARBA" id="ARBA00023163"/>
    </source>
</evidence>
<dbReference type="GO" id="GO:1901135">
    <property type="term" value="P:carbohydrate derivative metabolic process"/>
    <property type="evidence" value="ECO:0007669"/>
    <property type="project" value="InterPro"/>
</dbReference>
<evidence type="ECO:0000313" key="5">
    <source>
        <dbReference type="EMBL" id="SFH88677.1"/>
    </source>
</evidence>
<keyword evidence="6" id="KW-1185">Reference proteome</keyword>
<proteinExistence type="predicted"/>
<dbReference type="GO" id="GO:0003677">
    <property type="term" value="F:DNA binding"/>
    <property type="evidence" value="ECO:0007669"/>
    <property type="project" value="UniProtKB-KW"/>
</dbReference>
<dbReference type="Gene3D" id="1.10.10.10">
    <property type="entry name" value="Winged helix-like DNA-binding domain superfamily/Winged helix DNA-binding domain"/>
    <property type="match status" value="1"/>
</dbReference>
<dbReference type="InterPro" id="IPR035472">
    <property type="entry name" value="RpiR-like_SIS"/>
</dbReference>
<dbReference type="PANTHER" id="PTHR30514:SF1">
    <property type="entry name" value="HTH-TYPE TRANSCRIPTIONAL REGULATOR HEXR-RELATED"/>
    <property type="match status" value="1"/>
</dbReference>
<evidence type="ECO:0000256" key="2">
    <source>
        <dbReference type="ARBA" id="ARBA00023125"/>
    </source>
</evidence>
<keyword evidence="2" id="KW-0238">DNA-binding</keyword>
<evidence type="ECO:0000256" key="1">
    <source>
        <dbReference type="ARBA" id="ARBA00023015"/>
    </source>
</evidence>
<dbReference type="OrthoDB" id="1648815at2"/>
<keyword evidence="1" id="KW-0805">Transcription regulation</keyword>
<dbReference type="EMBL" id="FOQE01000047">
    <property type="protein sequence ID" value="SFH88677.1"/>
    <property type="molecule type" value="Genomic_DNA"/>
</dbReference>
<organism evidence="5 6">
    <name type="scientific">Pisciglobus halotolerans</name>
    <dbReference type="NCBI Taxonomy" id="745365"/>
    <lineage>
        <taxon>Bacteria</taxon>
        <taxon>Bacillati</taxon>
        <taxon>Bacillota</taxon>
        <taxon>Bacilli</taxon>
        <taxon>Lactobacillales</taxon>
        <taxon>Carnobacteriaceae</taxon>
    </lineage>
</organism>
<evidence type="ECO:0000313" key="6">
    <source>
        <dbReference type="Proteomes" id="UP000198668"/>
    </source>
</evidence>
<accession>A0A1I3DPN2</accession>
<dbReference type="Proteomes" id="UP000198668">
    <property type="component" value="Unassembled WGS sequence"/>
</dbReference>